<comment type="caution">
    <text evidence="2">The sequence shown here is derived from an EMBL/GenBank/DDBJ whole genome shotgun (WGS) entry which is preliminary data.</text>
</comment>
<sequence>MATFDPIPYTYVPTVPRFNSATTQEQHIMPNQRSFDDTQRTNNGDDSGLELQANSDLRSKVWEGKRASPRIYDDDSSSIETVLDPHLYPGALIEGLQSGDNTQDTLVAGDDKSNSDKRENFSTDGSLSPYLDYSIEPSHSLTTSERDQSDFDYGDPEELENGSSPYFLLQQHRDIVVESMEGENNEQQGSRKRRRLSEADVGKDVEKDFESDDGPRPRKQQRTRSLPINNEQSFSQYTNTRNHLQPHRITSPLFPAQPILIDSPTPIPIEHSPRCSPSPAYTEPATAEYQEWPFKGFLKRTSVGNVTTYNLEFHL</sequence>
<organism evidence="2 3">
    <name type="scientific">Botrytis paeoniae</name>
    <dbReference type="NCBI Taxonomy" id="278948"/>
    <lineage>
        <taxon>Eukaryota</taxon>
        <taxon>Fungi</taxon>
        <taxon>Dikarya</taxon>
        <taxon>Ascomycota</taxon>
        <taxon>Pezizomycotina</taxon>
        <taxon>Leotiomycetes</taxon>
        <taxon>Helotiales</taxon>
        <taxon>Sclerotiniaceae</taxon>
        <taxon>Botrytis</taxon>
    </lineage>
</organism>
<dbReference type="PANTHER" id="PTHR34414:SF1">
    <property type="entry name" value="SUBTILISIN-LIKE SERINE PROTEASE"/>
    <property type="match status" value="1"/>
</dbReference>
<feature type="compositionally biased region" description="Acidic residues" evidence="1">
    <location>
        <begin position="150"/>
        <end position="160"/>
    </location>
</feature>
<reference evidence="2 3" key="1">
    <citation type="submission" date="2017-12" db="EMBL/GenBank/DDBJ databases">
        <title>Comparative genomics of Botrytis spp.</title>
        <authorList>
            <person name="Valero-Jimenez C.A."/>
            <person name="Tapia P."/>
            <person name="Veloso J."/>
            <person name="Silva-Moreno E."/>
            <person name="Staats M."/>
            <person name="Valdes J.H."/>
            <person name="Van Kan J.A.L."/>
        </authorList>
    </citation>
    <scope>NUCLEOTIDE SEQUENCE [LARGE SCALE GENOMIC DNA]</scope>
    <source>
        <strain evidence="2 3">Bp0003</strain>
    </source>
</reference>
<dbReference type="AlphaFoldDB" id="A0A4Z1FAW8"/>
<name>A0A4Z1FAW8_9HELO</name>
<proteinExistence type="predicted"/>
<dbReference type="EMBL" id="PQXI01000276">
    <property type="protein sequence ID" value="TGO20650.1"/>
    <property type="molecule type" value="Genomic_DNA"/>
</dbReference>
<protein>
    <submittedName>
        <fullName evidence="2">Uncharacterized protein</fullName>
    </submittedName>
</protein>
<feature type="compositionally biased region" description="Polar residues" evidence="1">
    <location>
        <begin position="223"/>
        <end position="232"/>
    </location>
</feature>
<evidence type="ECO:0000256" key="1">
    <source>
        <dbReference type="SAM" id="MobiDB-lite"/>
    </source>
</evidence>
<feature type="region of interest" description="Disordered" evidence="1">
    <location>
        <begin position="94"/>
        <end position="166"/>
    </location>
</feature>
<gene>
    <name evidence="2" type="ORF">BPAE_0277g00010</name>
</gene>
<feature type="region of interest" description="Disordered" evidence="1">
    <location>
        <begin position="30"/>
        <end position="54"/>
    </location>
</feature>
<dbReference type="Proteomes" id="UP000297910">
    <property type="component" value="Unassembled WGS sequence"/>
</dbReference>
<feature type="compositionally biased region" description="Basic and acidic residues" evidence="1">
    <location>
        <begin position="196"/>
        <end position="216"/>
    </location>
</feature>
<evidence type="ECO:0000313" key="3">
    <source>
        <dbReference type="Proteomes" id="UP000297910"/>
    </source>
</evidence>
<dbReference type="PANTHER" id="PTHR34414">
    <property type="entry name" value="HET DOMAIN-CONTAINING PROTEIN-RELATED"/>
    <property type="match status" value="1"/>
</dbReference>
<evidence type="ECO:0000313" key="2">
    <source>
        <dbReference type="EMBL" id="TGO20650.1"/>
    </source>
</evidence>
<feature type="compositionally biased region" description="Basic and acidic residues" evidence="1">
    <location>
        <begin position="109"/>
        <end position="121"/>
    </location>
</feature>
<accession>A0A4Z1FAW8</accession>
<keyword evidence="3" id="KW-1185">Reference proteome</keyword>
<feature type="region of interest" description="Disordered" evidence="1">
    <location>
        <begin position="181"/>
        <end position="232"/>
    </location>
</feature>